<protein>
    <submittedName>
        <fullName evidence="1">Uncharacterized protein</fullName>
    </submittedName>
</protein>
<reference evidence="1" key="1">
    <citation type="submission" date="2021-02" db="EMBL/GenBank/DDBJ databases">
        <authorList>
            <person name="Dougan E. K."/>
            <person name="Rhodes N."/>
            <person name="Thang M."/>
            <person name="Chan C."/>
        </authorList>
    </citation>
    <scope>NUCLEOTIDE SEQUENCE</scope>
</reference>
<gene>
    <name evidence="1" type="ORF">SNEC2469_LOCUS16029</name>
</gene>
<feature type="non-terminal residue" evidence="1">
    <location>
        <position position="1"/>
    </location>
</feature>
<dbReference type="Proteomes" id="UP000601435">
    <property type="component" value="Unassembled WGS sequence"/>
</dbReference>
<sequence length="155" mass="16683">MVGCWSPTALVELRNLRFYMVGSRCVSVAKWLHLVTPAWFSQQIAPPLRCPIVCETKDMRPGLSFTETTLGSSAASVNQDISFGRLLLGCSGPANDKGEEAAAKLEVGSNVQWRLTQANLQAGGRSLLRIGGPVSLGMTWPKTAIPKCLKVPRAS</sequence>
<dbReference type="EMBL" id="CAJNJA010026165">
    <property type="protein sequence ID" value="CAE7555719.1"/>
    <property type="molecule type" value="Genomic_DNA"/>
</dbReference>
<keyword evidence="2" id="KW-1185">Reference proteome</keyword>
<comment type="caution">
    <text evidence="1">The sequence shown here is derived from an EMBL/GenBank/DDBJ whole genome shotgun (WGS) entry which is preliminary data.</text>
</comment>
<organism evidence="1 2">
    <name type="scientific">Symbiodinium necroappetens</name>
    <dbReference type="NCBI Taxonomy" id="1628268"/>
    <lineage>
        <taxon>Eukaryota</taxon>
        <taxon>Sar</taxon>
        <taxon>Alveolata</taxon>
        <taxon>Dinophyceae</taxon>
        <taxon>Suessiales</taxon>
        <taxon>Symbiodiniaceae</taxon>
        <taxon>Symbiodinium</taxon>
    </lineage>
</organism>
<evidence type="ECO:0000313" key="1">
    <source>
        <dbReference type="EMBL" id="CAE7555719.1"/>
    </source>
</evidence>
<evidence type="ECO:0000313" key="2">
    <source>
        <dbReference type="Proteomes" id="UP000601435"/>
    </source>
</evidence>
<accession>A0A812U7M6</accession>
<dbReference type="AlphaFoldDB" id="A0A812U7M6"/>
<proteinExistence type="predicted"/>
<name>A0A812U7M6_9DINO</name>